<feature type="domain" description="EVE" evidence="2">
    <location>
        <begin position="6"/>
        <end position="137"/>
    </location>
</feature>
<evidence type="ECO:0000313" key="4">
    <source>
        <dbReference type="Proteomes" id="UP000199532"/>
    </source>
</evidence>
<dbReference type="InterPro" id="IPR015947">
    <property type="entry name" value="PUA-like_sf"/>
</dbReference>
<dbReference type="AlphaFoldDB" id="A0A1H6Q538"/>
<dbReference type="Gene3D" id="3.10.590.10">
    <property type="entry name" value="ph1033 like domains"/>
    <property type="match status" value="1"/>
</dbReference>
<dbReference type="CDD" id="cd21132">
    <property type="entry name" value="EVE-like"/>
    <property type="match status" value="1"/>
</dbReference>
<comment type="similarity">
    <text evidence="1">Belongs to the UPF0310 family.</text>
</comment>
<dbReference type="SUPFAM" id="SSF88697">
    <property type="entry name" value="PUA domain-like"/>
    <property type="match status" value="1"/>
</dbReference>
<keyword evidence="4" id="KW-1185">Reference proteome</keyword>
<name>A0A1H6Q538_9BACT</name>
<dbReference type="NCBIfam" id="NF002616">
    <property type="entry name" value="PRK02268.1-2"/>
    <property type="match status" value="1"/>
</dbReference>
<dbReference type="EMBL" id="FNXY01000001">
    <property type="protein sequence ID" value="SEI38918.1"/>
    <property type="molecule type" value="Genomic_DNA"/>
</dbReference>
<gene>
    <name evidence="3" type="ORF">SAMN04487995_0301</name>
</gene>
<reference evidence="3 4" key="1">
    <citation type="submission" date="2016-10" db="EMBL/GenBank/DDBJ databases">
        <authorList>
            <person name="de Groot N.N."/>
        </authorList>
    </citation>
    <scope>NUCLEOTIDE SEQUENCE [LARGE SCALE GENOMIC DNA]</scope>
    <source>
        <strain evidence="3 4">DSM 19938</strain>
    </source>
</reference>
<organism evidence="3 4">
    <name type="scientific">Dyadobacter koreensis</name>
    <dbReference type="NCBI Taxonomy" id="408657"/>
    <lineage>
        <taxon>Bacteria</taxon>
        <taxon>Pseudomonadati</taxon>
        <taxon>Bacteroidota</taxon>
        <taxon>Cytophagia</taxon>
        <taxon>Cytophagales</taxon>
        <taxon>Spirosomataceae</taxon>
        <taxon>Dyadobacter</taxon>
    </lineage>
</organism>
<dbReference type="Proteomes" id="UP000199532">
    <property type="component" value="Unassembled WGS sequence"/>
</dbReference>
<dbReference type="STRING" id="408657.SAMN04487995_0301"/>
<dbReference type="OrthoDB" id="9793567at2"/>
<protein>
    <recommendedName>
        <fullName evidence="1">UPF0310 protein SAMN04487995_0301</fullName>
    </recommendedName>
</protein>
<dbReference type="Pfam" id="PF01878">
    <property type="entry name" value="EVE"/>
    <property type="match status" value="1"/>
</dbReference>
<dbReference type="InterPro" id="IPR002740">
    <property type="entry name" value="EVE_domain"/>
</dbReference>
<dbReference type="InterPro" id="IPR022996">
    <property type="entry name" value="UPF0310"/>
</dbReference>
<evidence type="ECO:0000313" key="3">
    <source>
        <dbReference type="EMBL" id="SEI38918.1"/>
    </source>
</evidence>
<evidence type="ECO:0000259" key="2">
    <source>
        <dbReference type="Pfam" id="PF01878"/>
    </source>
</evidence>
<dbReference type="RefSeq" id="WP_090331188.1">
    <property type="nucleotide sequence ID" value="NZ_FNXY01000001.1"/>
</dbReference>
<dbReference type="HAMAP" id="MF_00771">
    <property type="entry name" value="UPF0310"/>
    <property type="match status" value="1"/>
</dbReference>
<evidence type="ECO:0000256" key="1">
    <source>
        <dbReference type="HAMAP-Rule" id="MF_00771"/>
    </source>
</evidence>
<accession>A0A1H6Q538</accession>
<sequence length="148" mass="17077">MNRDTKYWIITASKDHVKSALMQGIAQTCHGSASPLKRLRKDDVVIFYSGKQTLGKPQACQQFTGIGRLIDDEIYQFQASEDFCPSRRKVEFFPGEDTSILPLIPGLNFIQDKKNWGYPFRFGLFEIDQHDFELISSQMLEKSHVRKD</sequence>
<proteinExistence type="inferred from homology"/>